<proteinExistence type="predicted"/>
<accession>A0AAE8ZYV2</accession>
<protein>
    <submittedName>
        <fullName evidence="1">Uncharacterized protein</fullName>
    </submittedName>
</protein>
<name>A0AAE8ZYV2_CAEBR</name>
<evidence type="ECO:0000313" key="1">
    <source>
        <dbReference type="EMBL" id="ULT85026.1"/>
    </source>
</evidence>
<evidence type="ECO:0000313" key="2">
    <source>
        <dbReference type="Proteomes" id="UP000827892"/>
    </source>
</evidence>
<dbReference type="Proteomes" id="UP000827892">
    <property type="component" value="Chromosome X"/>
</dbReference>
<gene>
    <name evidence="1" type="ORF">L3Y34_013608</name>
</gene>
<reference evidence="1 2" key="1">
    <citation type="submission" date="2022-05" db="EMBL/GenBank/DDBJ databases">
        <title>Chromosome-level reference genomes for two strains of Caenorhabditis briggsae: an improved platform for comparative genomics.</title>
        <authorList>
            <person name="Stevens L."/>
            <person name="Andersen E.C."/>
        </authorList>
    </citation>
    <scope>NUCLEOTIDE SEQUENCE [LARGE SCALE GENOMIC DNA]</scope>
    <source>
        <strain evidence="1">QX1410_ONT</strain>
        <tissue evidence="1">Whole-organism</tissue>
    </source>
</reference>
<sequence length="93" mass="10959">MDYHRCTMECIQCQCSSSRWWPNERERKRKLYGIHDWGTMGPNGQPLPSGKRNLAMPMVPFTAFGDMDQHYHPEQKSEYKNLVGQCYNDFQAV</sequence>
<dbReference type="AlphaFoldDB" id="A0AAE8ZYV2"/>
<organism evidence="1 2">
    <name type="scientific">Caenorhabditis briggsae</name>
    <dbReference type="NCBI Taxonomy" id="6238"/>
    <lineage>
        <taxon>Eukaryota</taxon>
        <taxon>Metazoa</taxon>
        <taxon>Ecdysozoa</taxon>
        <taxon>Nematoda</taxon>
        <taxon>Chromadorea</taxon>
        <taxon>Rhabditida</taxon>
        <taxon>Rhabditina</taxon>
        <taxon>Rhabditomorpha</taxon>
        <taxon>Rhabditoidea</taxon>
        <taxon>Rhabditidae</taxon>
        <taxon>Peloderinae</taxon>
        <taxon>Caenorhabditis</taxon>
    </lineage>
</organism>
<dbReference type="EMBL" id="CP090896">
    <property type="protein sequence ID" value="ULT85026.1"/>
    <property type="molecule type" value="Genomic_DNA"/>
</dbReference>